<dbReference type="GO" id="GO:0005975">
    <property type="term" value="P:carbohydrate metabolic process"/>
    <property type="evidence" value="ECO:0007669"/>
    <property type="project" value="InterPro"/>
</dbReference>
<evidence type="ECO:0000256" key="10">
    <source>
        <dbReference type="RuleBase" id="RU361152"/>
    </source>
</evidence>
<keyword evidence="5 8" id="KW-0464">Manganese</keyword>
<keyword evidence="14" id="KW-1185">Reference proteome</keyword>
<evidence type="ECO:0000256" key="8">
    <source>
        <dbReference type="PIRSR" id="PIRSR601088-3"/>
    </source>
</evidence>
<accession>A0AAW8DFE1</accession>
<dbReference type="EC" id="3.2.1.86" evidence="12"/>
<dbReference type="Gene3D" id="3.40.50.720">
    <property type="entry name" value="NAD(P)-binding Rossmann-like Domain"/>
    <property type="match status" value="1"/>
</dbReference>
<dbReference type="InterPro" id="IPR001088">
    <property type="entry name" value="Glyco_hydro_4"/>
</dbReference>
<feature type="domain" description="Glycosyl hydrolase family 4 C-terminal" evidence="11">
    <location>
        <begin position="197"/>
        <end position="442"/>
    </location>
</feature>
<reference evidence="12 14" key="1">
    <citation type="submission" date="2023-07" db="EMBL/GenBank/DDBJ databases">
        <title>Sorghum-associated microbial communities from plants grown in Nebraska, USA.</title>
        <authorList>
            <person name="Schachtman D."/>
        </authorList>
    </citation>
    <scope>NUCLEOTIDE SEQUENCE</scope>
    <source>
        <strain evidence="12">DS1006</strain>
        <strain evidence="13 14">DS1016</strain>
    </source>
</reference>
<dbReference type="InterPro" id="IPR022616">
    <property type="entry name" value="Glyco_hydro_4_C"/>
</dbReference>
<keyword evidence="8" id="KW-0533">Nickel</keyword>
<organism evidence="12 15">
    <name type="scientific">Arthrobacter bambusae</name>
    <dbReference type="NCBI Taxonomy" id="1338426"/>
    <lineage>
        <taxon>Bacteria</taxon>
        <taxon>Bacillati</taxon>
        <taxon>Actinomycetota</taxon>
        <taxon>Actinomycetes</taxon>
        <taxon>Micrococcales</taxon>
        <taxon>Micrococcaceae</taxon>
        <taxon>Arthrobacter</taxon>
    </lineage>
</organism>
<feature type="binding site" evidence="8">
    <location>
        <position position="165"/>
    </location>
    <ligand>
        <name>Mn(2+)</name>
        <dbReference type="ChEBI" id="CHEBI:29035"/>
    </ligand>
</feature>
<evidence type="ECO:0000259" key="11">
    <source>
        <dbReference type="Pfam" id="PF11975"/>
    </source>
</evidence>
<feature type="binding site" evidence="8">
    <location>
        <position position="202"/>
    </location>
    <ligand>
        <name>Mn(2+)</name>
        <dbReference type="ChEBI" id="CHEBI:29035"/>
    </ligand>
</feature>
<feature type="binding site" evidence="7">
    <location>
        <position position="90"/>
    </location>
    <ligand>
        <name>substrate</name>
    </ligand>
</feature>
<keyword evidence="3 10" id="KW-0378">Hydrolase</keyword>
<comment type="similarity">
    <text evidence="1 10">Belongs to the glycosyl hydrolase 4 family.</text>
</comment>
<dbReference type="PRINTS" id="PR00732">
    <property type="entry name" value="GLHYDRLASE4"/>
</dbReference>
<dbReference type="Proteomes" id="UP001230951">
    <property type="component" value="Unassembled WGS sequence"/>
</dbReference>
<evidence type="ECO:0000256" key="9">
    <source>
        <dbReference type="PIRSR" id="PIRSR601088-4"/>
    </source>
</evidence>
<comment type="caution">
    <text evidence="12">The sequence shown here is derived from an EMBL/GenBank/DDBJ whole genome shotgun (WGS) entry which is preliminary data.</text>
</comment>
<dbReference type="GO" id="GO:0008706">
    <property type="term" value="F:6-phospho-beta-glucosidase activity"/>
    <property type="evidence" value="ECO:0007669"/>
    <property type="project" value="UniProtKB-EC"/>
</dbReference>
<keyword evidence="4 10" id="KW-0520">NAD</keyword>
<evidence type="ECO:0000313" key="15">
    <source>
        <dbReference type="Proteomes" id="UP001242995"/>
    </source>
</evidence>
<protein>
    <submittedName>
        <fullName evidence="12">6-phospho-beta-glucosidase</fullName>
        <ecNumber evidence="12">3.2.1.86</ecNumber>
    </submittedName>
</protein>
<dbReference type="CDD" id="cd05296">
    <property type="entry name" value="GH4_P_beta_glucosidase"/>
    <property type="match status" value="1"/>
</dbReference>
<dbReference type="SUPFAM" id="SSF56327">
    <property type="entry name" value="LDH C-terminal domain-like"/>
    <property type="match status" value="1"/>
</dbReference>
<evidence type="ECO:0000313" key="12">
    <source>
        <dbReference type="EMBL" id="MDP9905329.1"/>
    </source>
</evidence>
<dbReference type="Pfam" id="PF02056">
    <property type="entry name" value="Glyco_hydro_4"/>
    <property type="match status" value="1"/>
</dbReference>
<keyword evidence="8" id="KW-0408">Iron</keyword>
<dbReference type="InterPro" id="IPR036291">
    <property type="entry name" value="NAD(P)-bd_dom_sf"/>
</dbReference>
<dbReference type="Pfam" id="PF11975">
    <property type="entry name" value="Glyco_hydro_4C"/>
    <property type="match status" value="1"/>
</dbReference>
<keyword evidence="2 8" id="KW-0479">Metal-binding</keyword>
<dbReference type="EMBL" id="JAUSRG010000005">
    <property type="protein sequence ID" value="MDP9905329.1"/>
    <property type="molecule type" value="Genomic_DNA"/>
</dbReference>
<dbReference type="RefSeq" id="WP_306961339.1">
    <property type="nucleotide sequence ID" value="NZ_JAUSRG010000005.1"/>
</dbReference>
<feature type="site" description="Increases basicity of active site Tyr" evidence="9">
    <location>
        <position position="106"/>
    </location>
</feature>
<feature type="binding site" evidence="7">
    <location>
        <position position="144"/>
    </location>
    <ligand>
        <name>substrate</name>
    </ligand>
</feature>
<name>A0AAW8DFE1_9MICC</name>
<dbReference type="SUPFAM" id="SSF51735">
    <property type="entry name" value="NAD(P)-binding Rossmann-fold domains"/>
    <property type="match status" value="1"/>
</dbReference>
<dbReference type="Gene3D" id="3.90.110.10">
    <property type="entry name" value="Lactate dehydrogenase/glycoside hydrolase, family 4, C-terminal"/>
    <property type="match status" value="1"/>
</dbReference>
<sequence length="466" mass="49699">MILTILGGGGFRVPLVYSALLSDHGPGRVTELRLFDADPARLGVVARVLADMAEGVPDAPAVRTFTALPAALPGTDFIFSAIRVGGLEGRAADERIALAHGVIGQETVGAGGISYALRTIPVVLDIAESVKKHAPHAWFINFTNPAGVITEVMTRVLGNKVVGICDSPVGLARRCLLAAGIHRGAAAFRDGSVEIDYIGLNHLGWLRGLVVDGADVLPRLLSDDGAIESFEEGRLFGASWIKALGAVPNEYLHYYYFRREALDADRRAHTTRGAYLARQQSSFYSGLAAANDGGAEPAQGVPSSKAAFRLWEKTKLDREETYMQSNRDAAGTFERDAEDLVSGGYEAVALAIMRAISQGESARLILNVPNKGTLAELDADAVIEAPCLVDAGGARLLPAKPLPDYARGLVVNAKAVERATIDAALTGSRRSAYTAMAMNPLVDSVRVAEALLHDYIGHFKELQYLR</sequence>
<dbReference type="AlphaFoldDB" id="A0AAW8DFE1"/>
<dbReference type="InterPro" id="IPR019802">
    <property type="entry name" value="GlycHydrolase_4_CS"/>
</dbReference>
<dbReference type="PANTHER" id="PTHR32092:SF5">
    <property type="entry name" value="6-PHOSPHO-BETA-GLUCOSIDASE"/>
    <property type="match status" value="1"/>
</dbReference>
<evidence type="ECO:0000313" key="13">
    <source>
        <dbReference type="EMBL" id="MDQ0180461.1"/>
    </source>
</evidence>
<comment type="cofactor">
    <cofactor evidence="10">
        <name>NAD(+)</name>
        <dbReference type="ChEBI" id="CHEBI:57540"/>
    </cofactor>
    <text evidence="10">Binds 1 NAD(+) per subunit.</text>
</comment>
<dbReference type="InterPro" id="IPR015955">
    <property type="entry name" value="Lactate_DH/Glyco_Ohase_4_C"/>
</dbReference>
<keyword evidence="8" id="KW-0170">Cobalt</keyword>
<keyword evidence="6 10" id="KW-0326">Glycosidase</keyword>
<evidence type="ECO:0000256" key="7">
    <source>
        <dbReference type="PIRSR" id="PIRSR601088-2"/>
    </source>
</evidence>
<dbReference type="PROSITE" id="PS01324">
    <property type="entry name" value="GLYCOSYL_HYDROL_F4"/>
    <property type="match status" value="1"/>
</dbReference>
<dbReference type="Proteomes" id="UP001242995">
    <property type="component" value="Unassembled WGS sequence"/>
</dbReference>
<evidence type="ECO:0000256" key="6">
    <source>
        <dbReference type="ARBA" id="ARBA00023295"/>
    </source>
</evidence>
<evidence type="ECO:0000256" key="1">
    <source>
        <dbReference type="ARBA" id="ARBA00010141"/>
    </source>
</evidence>
<evidence type="ECO:0000256" key="5">
    <source>
        <dbReference type="ARBA" id="ARBA00023211"/>
    </source>
</evidence>
<evidence type="ECO:0000256" key="2">
    <source>
        <dbReference type="ARBA" id="ARBA00022723"/>
    </source>
</evidence>
<proteinExistence type="inferred from homology"/>
<evidence type="ECO:0000256" key="4">
    <source>
        <dbReference type="ARBA" id="ARBA00023027"/>
    </source>
</evidence>
<dbReference type="PANTHER" id="PTHR32092">
    <property type="entry name" value="6-PHOSPHO-BETA-GLUCOSIDASE-RELATED"/>
    <property type="match status" value="1"/>
</dbReference>
<evidence type="ECO:0000313" key="14">
    <source>
        <dbReference type="Proteomes" id="UP001230951"/>
    </source>
</evidence>
<evidence type="ECO:0000256" key="3">
    <source>
        <dbReference type="ARBA" id="ARBA00022801"/>
    </source>
</evidence>
<dbReference type="GO" id="GO:0016616">
    <property type="term" value="F:oxidoreductase activity, acting on the CH-OH group of donors, NAD or NADP as acceptor"/>
    <property type="evidence" value="ECO:0007669"/>
    <property type="project" value="InterPro"/>
</dbReference>
<dbReference type="GO" id="GO:0046872">
    <property type="term" value="F:metal ion binding"/>
    <property type="evidence" value="ECO:0007669"/>
    <property type="project" value="UniProtKB-KW"/>
</dbReference>
<dbReference type="EMBL" id="JAUSTF010000003">
    <property type="protein sequence ID" value="MDQ0180461.1"/>
    <property type="molecule type" value="Genomic_DNA"/>
</dbReference>
<gene>
    <name evidence="12" type="ORF">J2S90_002295</name>
    <name evidence="13" type="ORF">J2S93_001883</name>
</gene>